<feature type="non-terminal residue" evidence="10">
    <location>
        <position position="1"/>
    </location>
</feature>
<evidence type="ECO:0000256" key="3">
    <source>
        <dbReference type="ARBA" id="ARBA00022737"/>
    </source>
</evidence>
<comment type="caution">
    <text evidence="10">The sequence shown here is derived from an EMBL/GenBank/DDBJ whole genome shotgun (WGS) entry which is preliminary data.</text>
</comment>
<dbReference type="SMART" id="SM00181">
    <property type="entry name" value="EGF"/>
    <property type="match status" value="3"/>
</dbReference>
<feature type="disulfide bond" evidence="6">
    <location>
        <begin position="248"/>
        <end position="258"/>
    </location>
</feature>
<feature type="compositionally biased region" description="Polar residues" evidence="7">
    <location>
        <begin position="100"/>
        <end position="134"/>
    </location>
</feature>
<dbReference type="PROSITE" id="PS00010">
    <property type="entry name" value="ASX_HYDROXYL"/>
    <property type="match status" value="1"/>
</dbReference>
<feature type="disulfide bond" evidence="6">
    <location>
        <begin position="2"/>
        <end position="12"/>
    </location>
</feature>
<keyword evidence="4 6" id="KW-1015">Disulfide bond</keyword>
<keyword evidence="5" id="KW-0325">Glycoprotein</keyword>
<evidence type="ECO:0000313" key="10">
    <source>
        <dbReference type="EMBL" id="MEQ2286396.1"/>
    </source>
</evidence>
<dbReference type="InterPro" id="IPR000742">
    <property type="entry name" value="EGF"/>
</dbReference>
<dbReference type="PANTHER" id="PTHR24033">
    <property type="entry name" value="EGF-LIKE DOMAIN-CONTAINING PROTEIN"/>
    <property type="match status" value="1"/>
</dbReference>
<dbReference type="InterPro" id="IPR013111">
    <property type="entry name" value="EGF_extracell"/>
</dbReference>
<feature type="domain" description="EGF-like" evidence="8">
    <location>
        <begin position="244"/>
        <end position="276"/>
    </location>
</feature>
<evidence type="ECO:0000256" key="4">
    <source>
        <dbReference type="ARBA" id="ARBA00023157"/>
    </source>
</evidence>
<feature type="domain" description="EGF-like" evidence="8">
    <location>
        <begin position="465"/>
        <end position="505"/>
    </location>
</feature>
<dbReference type="InterPro" id="IPR051830">
    <property type="entry name" value="NOTCH_homolog"/>
</dbReference>
<organism evidence="10 11">
    <name type="scientific">Ameca splendens</name>
    <dbReference type="NCBI Taxonomy" id="208324"/>
    <lineage>
        <taxon>Eukaryota</taxon>
        <taxon>Metazoa</taxon>
        <taxon>Chordata</taxon>
        <taxon>Craniata</taxon>
        <taxon>Vertebrata</taxon>
        <taxon>Euteleostomi</taxon>
        <taxon>Actinopterygii</taxon>
        <taxon>Neopterygii</taxon>
        <taxon>Teleostei</taxon>
        <taxon>Neoteleostei</taxon>
        <taxon>Acanthomorphata</taxon>
        <taxon>Ovalentaria</taxon>
        <taxon>Atherinomorphae</taxon>
        <taxon>Cyprinodontiformes</taxon>
        <taxon>Goodeidae</taxon>
        <taxon>Ameca</taxon>
    </lineage>
</organism>
<dbReference type="InterPro" id="IPR049883">
    <property type="entry name" value="NOTCH1_EGF-like"/>
</dbReference>
<accession>A0ABV0XYH4</accession>
<dbReference type="Pfam" id="PF07974">
    <property type="entry name" value="EGF_2"/>
    <property type="match status" value="1"/>
</dbReference>
<feature type="compositionally biased region" description="Polar residues" evidence="7">
    <location>
        <begin position="152"/>
        <end position="164"/>
    </location>
</feature>
<feature type="compositionally biased region" description="Basic and acidic residues" evidence="7">
    <location>
        <begin position="55"/>
        <end position="69"/>
    </location>
</feature>
<feature type="region of interest" description="Disordered" evidence="7">
    <location>
        <begin position="345"/>
        <end position="385"/>
    </location>
</feature>
<dbReference type="Proteomes" id="UP001469553">
    <property type="component" value="Unassembled WGS sequence"/>
</dbReference>
<dbReference type="InterPro" id="IPR017878">
    <property type="entry name" value="TB_dom"/>
</dbReference>
<proteinExistence type="predicted"/>
<dbReference type="Gene3D" id="3.90.290.10">
    <property type="entry name" value="TGF-beta binding (TB) domain"/>
    <property type="match status" value="2"/>
</dbReference>
<evidence type="ECO:0008006" key="12">
    <source>
        <dbReference type="Google" id="ProtNLM"/>
    </source>
</evidence>
<dbReference type="SUPFAM" id="SSF57196">
    <property type="entry name" value="EGF/Laminin"/>
    <property type="match status" value="2"/>
</dbReference>
<protein>
    <recommendedName>
        <fullName evidence="12">Latent transforming growth factor beta binding protein 2</fullName>
    </recommendedName>
</protein>
<feature type="domain" description="TB" evidence="9">
    <location>
        <begin position="395"/>
        <end position="437"/>
    </location>
</feature>
<feature type="compositionally biased region" description="Polar residues" evidence="7">
    <location>
        <begin position="70"/>
        <end position="92"/>
    </location>
</feature>
<dbReference type="PROSITE" id="PS00022">
    <property type="entry name" value="EGF_1"/>
    <property type="match status" value="2"/>
</dbReference>
<keyword evidence="11" id="KW-1185">Reference proteome</keyword>
<dbReference type="Pfam" id="PF07645">
    <property type="entry name" value="EGF_CA"/>
    <property type="match status" value="1"/>
</dbReference>
<feature type="disulfide bond" evidence="6">
    <location>
        <begin position="20"/>
        <end position="29"/>
    </location>
</feature>
<dbReference type="InterPro" id="IPR018097">
    <property type="entry name" value="EGF_Ca-bd_CS"/>
</dbReference>
<gene>
    <name evidence="10" type="ORF">AMECASPLE_002096</name>
</gene>
<evidence type="ECO:0000259" key="8">
    <source>
        <dbReference type="PROSITE" id="PS50026"/>
    </source>
</evidence>
<dbReference type="SUPFAM" id="SSF57581">
    <property type="entry name" value="TB module/8-cys domain"/>
    <property type="match status" value="2"/>
</dbReference>
<keyword evidence="2" id="KW-0732">Signal</keyword>
<dbReference type="PANTHER" id="PTHR24033:SF151">
    <property type="entry name" value="NOTCH 2"/>
    <property type="match status" value="1"/>
</dbReference>
<dbReference type="PROSITE" id="PS50026">
    <property type="entry name" value="EGF_3"/>
    <property type="match status" value="3"/>
</dbReference>
<evidence type="ECO:0000256" key="5">
    <source>
        <dbReference type="ARBA" id="ARBA00023180"/>
    </source>
</evidence>
<feature type="disulfide bond" evidence="6">
    <location>
        <begin position="266"/>
        <end position="275"/>
    </location>
</feature>
<dbReference type="PROSITE" id="PS51364">
    <property type="entry name" value="TB"/>
    <property type="match status" value="2"/>
</dbReference>
<evidence type="ECO:0000256" key="6">
    <source>
        <dbReference type="PROSITE-ProRule" id="PRU00076"/>
    </source>
</evidence>
<dbReference type="InterPro" id="IPR001881">
    <property type="entry name" value="EGF-like_Ca-bd_dom"/>
</dbReference>
<dbReference type="CDD" id="cd00054">
    <property type="entry name" value="EGF_CA"/>
    <property type="match status" value="1"/>
</dbReference>
<keyword evidence="3" id="KW-0677">Repeat</keyword>
<dbReference type="PROSITE" id="PS01186">
    <property type="entry name" value="EGF_2"/>
    <property type="match status" value="2"/>
</dbReference>
<evidence type="ECO:0000256" key="1">
    <source>
        <dbReference type="ARBA" id="ARBA00022536"/>
    </source>
</evidence>
<name>A0ABV0XYH4_9TELE</name>
<dbReference type="InterPro" id="IPR036773">
    <property type="entry name" value="TB_dom_sf"/>
</dbReference>
<dbReference type="Gene3D" id="2.10.25.10">
    <property type="entry name" value="Laminin"/>
    <property type="match status" value="2"/>
</dbReference>
<comment type="caution">
    <text evidence="6">Lacks conserved residue(s) required for the propagation of feature annotation.</text>
</comment>
<feature type="domain" description="EGF-like" evidence="8">
    <location>
        <begin position="1"/>
        <end position="30"/>
    </location>
</feature>
<feature type="region of interest" description="Disordered" evidence="7">
    <location>
        <begin position="40"/>
        <end position="172"/>
    </location>
</feature>
<feature type="compositionally biased region" description="Basic and acidic residues" evidence="7">
    <location>
        <begin position="136"/>
        <end position="150"/>
    </location>
</feature>
<evidence type="ECO:0000313" key="11">
    <source>
        <dbReference type="Proteomes" id="UP001469553"/>
    </source>
</evidence>
<dbReference type="InterPro" id="IPR000152">
    <property type="entry name" value="EGF-type_Asp/Asn_hydroxyl_site"/>
</dbReference>
<sequence length="587" mass="64709">DCQPPCQNRGSCSRPHTCVCRSGFQGPRCEEVAPEQVYIRERGTLRRIQPGTKPFHRDPPQRRPSDRQTADTIKVQTPRPVTTKQPIQTVTQARRGPAFSSPQHTGTSRTVKRYPSSSQPITSNALPNGNSVTNGHGREQKNRNWYDHRNRQSNTPSLNGQRPPSDSHLHGQFNNVLHPAGSNLTSNLDRIKIVFTPMLCRRMCSGGRCYNSCEKGDVTTVYSETSQQQQQQQQQQQPKNQGFRLFFCQIPCMNGGRCIGRDLCWCPSNSTGKFCHLPAPLPPRPTLHSHKDAGHQGVKSPSHSMYTLPLSNQQVSLHPSLVNVHIQHPPEAEVQVHQVARVQPGQRAVTTDGAHSVQQRSQPGNGLEHTSEHNGRLTHVNGHSSTPILQNGHVGRCFQETVDGQCGKPLPGLTKQDDCCGSVGASWGLNRCQKCPTKPAYAVIANGQVECPKGFKRMNVTHCQDINECLLPGVCKNAECLNTKGSYRCTCKPGFMLDAARSHCVSDKAVSDHRDSCYRSVSSGMCSLPLANHITKQICCCSRVGKAWGNECDRCPLPGSDLTFNVSERNLTGFIVFVLPSDSWGLS</sequence>
<feature type="domain" description="TB" evidence="9">
    <location>
        <begin position="515"/>
        <end position="561"/>
    </location>
</feature>
<dbReference type="Pfam" id="PF00683">
    <property type="entry name" value="TB"/>
    <property type="match status" value="2"/>
</dbReference>
<keyword evidence="1 6" id="KW-0245">EGF-like domain</keyword>
<dbReference type="EMBL" id="JAHRIP010018884">
    <property type="protein sequence ID" value="MEQ2286396.1"/>
    <property type="molecule type" value="Genomic_DNA"/>
</dbReference>
<reference evidence="10 11" key="1">
    <citation type="submission" date="2021-06" db="EMBL/GenBank/DDBJ databases">
        <authorList>
            <person name="Palmer J.M."/>
        </authorList>
    </citation>
    <scope>NUCLEOTIDE SEQUENCE [LARGE SCALE GENOMIC DNA]</scope>
    <source>
        <strain evidence="10 11">AS_MEX2019</strain>
        <tissue evidence="10">Muscle</tissue>
    </source>
</reference>
<evidence type="ECO:0000259" key="9">
    <source>
        <dbReference type="PROSITE" id="PS51364"/>
    </source>
</evidence>
<dbReference type="PROSITE" id="PS01187">
    <property type="entry name" value="EGF_CA"/>
    <property type="match status" value="1"/>
</dbReference>
<evidence type="ECO:0000256" key="7">
    <source>
        <dbReference type="SAM" id="MobiDB-lite"/>
    </source>
</evidence>
<dbReference type="SMART" id="SM00179">
    <property type="entry name" value="EGF_CA"/>
    <property type="match status" value="1"/>
</dbReference>
<evidence type="ECO:0000256" key="2">
    <source>
        <dbReference type="ARBA" id="ARBA00022729"/>
    </source>
</evidence>